<evidence type="ECO:0000256" key="1">
    <source>
        <dbReference type="ARBA" id="ARBA00006974"/>
    </source>
</evidence>
<accession>A0A835MC11</accession>
<dbReference type="AlphaFoldDB" id="A0A835MC11"/>
<name>A0A835MC11_9MAGN</name>
<dbReference type="GO" id="GO:0009733">
    <property type="term" value="P:response to auxin"/>
    <property type="evidence" value="ECO:0007669"/>
    <property type="project" value="InterPro"/>
</dbReference>
<proteinExistence type="inferred from homology"/>
<keyword evidence="3" id="KW-1185">Reference proteome</keyword>
<dbReference type="Pfam" id="PF02519">
    <property type="entry name" value="Auxin_inducible"/>
    <property type="match status" value="1"/>
</dbReference>
<dbReference type="InterPro" id="IPR003676">
    <property type="entry name" value="SAUR_fam"/>
</dbReference>
<gene>
    <name evidence="2" type="ORF">IFM89_021808</name>
</gene>
<evidence type="ECO:0000313" key="3">
    <source>
        <dbReference type="Proteomes" id="UP000631114"/>
    </source>
</evidence>
<evidence type="ECO:0000313" key="2">
    <source>
        <dbReference type="EMBL" id="KAF9621504.1"/>
    </source>
</evidence>
<organism evidence="2 3">
    <name type="scientific">Coptis chinensis</name>
    <dbReference type="NCBI Taxonomy" id="261450"/>
    <lineage>
        <taxon>Eukaryota</taxon>
        <taxon>Viridiplantae</taxon>
        <taxon>Streptophyta</taxon>
        <taxon>Embryophyta</taxon>
        <taxon>Tracheophyta</taxon>
        <taxon>Spermatophyta</taxon>
        <taxon>Magnoliopsida</taxon>
        <taxon>Ranunculales</taxon>
        <taxon>Ranunculaceae</taxon>
        <taxon>Coptidoideae</taxon>
        <taxon>Coptis</taxon>
    </lineage>
</organism>
<dbReference type="OrthoDB" id="1936278at2759"/>
<dbReference type="Proteomes" id="UP000631114">
    <property type="component" value="Unassembled WGS sequence"/>
</dbReference>
<comment type="caution">
    <text evidence="2">The sequence shown here is derived from an EMBL/GenBank/DDBJ whole genome shotgun (WGS) entry which is preliminary data.</text>
</comment>
<sequence>MIKSKRLVEMTRKWQKVAPMGRKVSYSKTNPSVDHAIADKGHFVVYSADKKRFVVPLAYITSDIFRELFKMSEEEYGLPGDGPIVLPCDAIFMEYVVLFVRGFVSQDVEKVLLESVNTARRSKSSLHQGMNNHILQCF</sequence>
<comment type="similarity">
    <text evidence="1">Belongs to the ARG7 family.</text>
</comment>
<dbReference type="EMBL" id="JADFTS010000002">
    <property type="protein sequence ID" value="KAF9621504.1"/>
    <property type="molecule type" value="Genomic_DNA"/>
</dbReference>
<reference evidence="2 3" key="1">
    <citation type="submission" date="2020-10" db="EMBL/GenBank/DDBJ databases">
        <title>The Coptis chinensis genome and diversification of protoberbering-type alkaloids.</title>
        <authorList>
            <person name="Wang B."/>
            <person name="Shu S."/>
            <person name="Song C."/>
            <person name="Liu Y."/>
        </authorList>
    </citation>
    <scope>NUCLEOTIDE SEQUENCE [LARGE SCALE GENOMIC DNA]</scope>
    <source>
        <strain evidence="2">HL-2020</strain>
        <tissue evidence="2">Leaf</tissue>
    </source>
</reference>
<protein>
    <submittedName>
        <fullName evidence="2">Uncharacterized protein</fullName>
    </submittedName>
</protein>
<dbReference type="PANTHER" id="PTHR31175">
    <property type="entry name" value="AUXIN-RESPONSIVE FAMILY PROTEIN"/>
    <property type="match status" value="1"/>
</dbReference>